<dbReference type="EMBL" id="LXWW01000543">
    <property type="protein sequence ID" value="OAO12470.1"/>
    <property type="molecule type" value="Genomic_DNA"/>
</dbReference>
<keyword evidence="1" id="KW-0175">Coiled coil</keyword>
<keyword evidence="2" id="KW-0472">Membrane</keyword>
<accession>A0A196S5W0</accession>
<feature type="chain" id="PRO_5008274413" description="Transmembrane protein" evidence="3">
    <location>
        <begin position="21"/>
        <end position="302"/>
    </location>
</feature>
<gene>
    <name evidence="4" type="ORF">AV274_5825</name>
</gene>
<sequence>MKCVCRFLFLGLVLLYLLNGEEIEVDVHNGERKTVDDSRVLIKEIKELNKRIEKIDQEFNDKQEVVNDYEKLKNDKVNSLESRIRFMKKKIEGVQKDIATEKKSIDKNKQQIRKLSKEYNERNEGLNVGGFLSHFVGNYVTPLLHTILSFVQSLVRLVWNWILRAKNYLYIKYLEVYTWLQQFDTVVFLELQFRQIWRQVKSALKPVTDLVSPVITMMRRSAKQWYRAIMSGDMKRVEKVWNRRMKQVSDLELKLRANPATAQYSQLLTAAIVIAYVVLLLTLLQLCVSLITAVCGFLLRWK</sequence>
<keyword evidence="2" id="KW-1133">Transmembrane helix</keyword>
<keyword evidence="3" id="KW-0732">Signal</keyword>
<organism evidence="4 5">
    <name type="scientific">Blastocystis sp. subtype 1 (strain ATCC 50177 / NandII)</name>
    <dbReference type="NCBI Taxonomy" id="478820"/>
    <lineage>
        <taxon>Eukaryota</taxon>
        <taxon>Sar</taxon>
        <taxon>Stramenopiles</taxon>
        <taxon>Bigyra</taxon>
        <taxon>Opalozoa</taxon>
        <taxon>Opalinata</taxon>
        <taxon>Blastocystidae</taxon>
        <taxon>Blastocystis</taxon>
    </lineage>
</organism>
<evidence type="ECO:0008006" key="6">
    <source>
        <dbReference type="Google" id="ProtNLM"/>
    </source>
</evidence>
<comment type="caution">
    <text evidence="4">The sequence shown here is derived from an EMBL/GenBank/DDBJ whole genome shotgun (WGS) entry which is preliminary data.</text>
</comment>
<dbReference type="AlphaFoldDB" id="A0A196S5W0"/>
<name>A0A196S5W0_BLAHN</name>
<evidence type="ECO:0000256" key="3">
    <source>
        <dbReference type="SAM" id="SignalP"/>
    </source>
</evidence>
<evidence type="ECO:0000256" key="2">
    <source>
        <dbReference type="SAM" id="Phobius"/>
    </source>
</evidence>
<keyword evidence="2" id="KW-0812">Transmembrane</keyword>
<evidence type="ECO:0000256" key="1">
    <source>
        <dbReference type="SAM" id="Coils"/>
    </source>
</evidence>
<feature type="transmembrane region" description="Helical" evidence="2">
    <location>
        <begin position="273"/>
        <end position="299"/>
    </location>
</feature>
<dbReference type="Proteomes" id="UP000078348">
    <property type="component" value="Unassembled WGS sequence"/>
</dbReference>
<evidence type="ECO:0000313" key="5">
    <source>
        <dbReference type="Proteomes" id="UP000078348"/>
    </source>
</evidence>
<keyword evidence="5" id="KW-1185">Reference proteome</keyword>
<protein>
    <recommendedName>
        <fullName evidence="6">Transmembrane protein</fullName>
    </recommendedName>
</protein>
<evidence type="ECO:0000313" key="4">
    <source>
        <dbReference type="EMBL" id="OAO12470.1"/>
    </source>
</evidence>
<feature type="coiled-coil region" evidence="1">
    <location>
        <begin position="38"/>
        <end position="118"/>
    </location>
</feature>
<dbReference type="InterPro" id="IPR019219">
    <property type="entry name" value="DUF2130"/>
</dbReference>
<dbReference type="OrthoDB" id="10631029at2759"/>
<dbReference type="Gene3D" id="1.20.1170.10">
    <property type="match status" value="1"/>
</dbReference>
<proteinExistence type="predicted"/>
<feature type="signal peptide" evidence="3">
    <location>
        <begin position="1"/>
        <end position="20"/>
    </location>
</feature>
<dbReference type="SUPFAM" id="SSF58100">
    <property type="entry name" value="Bacterial hemolysins"/>
    <property type="match status" value="1"/>
</dbReference>
<dbReference type="Pfam" id="PF09903">
    <property type="entry name" value="DUF2130"/>
    <property type="match status" value="1"/>
</dbReference>
<reference evidence="4 5" key="1">
    <citation type="submission" date="2016-05" db="EMBL/GenBank/DDBJ databases">
        <title>Nuclear genome of Blastocystis sp. subtype 1 NandII.</title>
        <authorList>
            <person name="Gentekaki E."/>
            <person name="Curtis B."/>
            <person name="Stairs C."/>
            <person name="Eme L."/>
            <person name="Herman E."/>
            <person name="Klimes V."/>
            <person name="Arias M.C."/>
            <person name="Elias M."/>
            <person name="Hilliou F."/>
            <person name="Klute M."/>
            <person name="Malik S.-B."/>
            <person name="Pightling A."/>
            <person name="Rachubinski R."/>
            <person name="Salas D."/>
            <person name="Schlacht A."/>
            <person name="Suga H."/>
            <person name="Archibald J."/>
            <person name="Ball S.G."/>
            <person name="Clark G."/>
            <person name="Dacks J."/>
            <person name="Van Der Giezen M."/>
            <person name="Tsaousis A."/>
            <person name="Roger A."/>
        </authorList>
    </citation>
    <scope>NUCLEOTIDE SEQUENCE [LARGE SCALE GENOMIC DNA]</scope>
    <source>
        <strain evidence="5">ATCC 50177 / NandII</strain>
    </source>
</reference>